<dbReference type="PANTHER" id="PTHR36838">
    <property type="entry name" value="AUXIN EFFLUX CARRIER FAMILY PROTEIN"/>
    <property type="match status" value="1"/>
</dbReference>
<keyword evidence="4 7" id="KW-0812">Transmembrane</keyword>
<proteinExistence type="predicted"/>
<dbReference type="RefSeq" id="WP_193909881.1">
    <property type="nucleotide sequence ID" value="NZ_PRDL01000001.1"/>
</dbReference>
<dbReference type="PANTHER" id="PTHR36838:SF1">
    <property type="entry name" value="SLR1864 PROTEIN"/>
    <property type="match status" value="1"/>
</dbReference>
<dbReference type="GO" id="GO:0016020">
    <property type="term" value="C:membrane"/>
    <property type="evidence" value="ECO:0007669"/>
    <property type="project" value="UniProtKB-SubCell"/>
</dbReference>
<feature type="transmembrane region" description="Helical" evidence="7">
    <location>
        <begin position="187"/>
        <end position="207"/>
    </location>
</feature>
<comment type="caution">
    <text evidence="8">The sequence shown here is derived from an EMBL/GenBank/DDBJ whole genome shotgun (WGS) entry which is preliminary data.</text>
</comment>
<dbReference type="EMBL" id="PRDL01000001">
    <property type="protein sequence ID" value="MBE8717807.1"/>
    <property type="molecule type" value="Genomic_DNA"/>
</dbReference>
<reference evidence="8" key="1">
    <citation type="submission" date="2018-07" db="EMBL/GenBank/DDBJ databases">
        <title>Genome assembly of strain Ka43.</title>
        <authorList>
            <person name="Kukolya J."/>
            <person name="Nagy I."/>
            <person name="Horvath B."/>
            <person name="Toth A."/>
        </authorList>
    </citation>
    <scope>NUCLEOTIDE SEQUENCE</scope>
    <source>
        <strain evidence="8">KB43</strain>
    </source>
</reference>
<evidence type="ECO:0000256" key="4">
    <source>
        <dbReference type="ARBA" id="ARBA00022692"/>
    </source>
</evidence>
<gene>
    <name evidence="8" type="ORF">C4F51_11490</name>
</gene>
<organism evidence="8 9">
    <name type="scientific">Cellvibrio polysaccharolyticus</name>
    <dbReference type="NCBI Taxonomy" id="2082724"/>
    <lineage>
        <taxon>Bacteria</taxon>
        <taxon>Pseudomonadati</taxon>
        <taxon>Pseudomonadota</taxon>
        <taxon>Gammaproteobacteria</taxon>
        <taxon>Cellvibrionales</taxon>
        <taxon>Cellvibrionaceae</taxon>
        <taxon>Cellvibrio</taxon>
    </lineage>
</organism>
<feature type="transmembrane region" description="Helical" evidence="7">
    <location>
        <begin position="34"/>
        <end position="52"/>
    </location>
</feature>
<evidence type="ECO:0000256" key="1">
    <source>
        <dbReference type="ARBA" id="ARBA00004141"/>
    </source>
</evidence>
<feature type="transmembrane region" description="Helical" evidence="7">
    <location>
        <begin position="160"/>
        <end position="181"/>
    </location>
</feature>
<name>A0A928YUC6_9GAMM</name>
<evidence type="ECO:0000256" key="7">
    <source>
        <dbReference type="SAM" id="Phobius"/>
    </source>
</evidence>
<dbReference type="InterPro" id="IPR004776">
    <property type="entry name" value="Mem_transp_PIN-like"/>
</dbReference>
<feature type="transmembrane region" description="Helical" evidence="7">
    <location>
        <begin position="245"/>
        <end position="262"/>
    </location>
</feature>
<evidence type="ECO:0000256" key="5">
    <source>
        <dbReference type="ARBA" id="ARBA00022989"/>
    </source>
</evidence>
<feature type="transmembrane region" description="Helical" evidence="7">
    <location>
        <begin position="274"/>
        <end position="296"/>
    </location>
</feature>
<dbReference type="Pfam" id="PF03547">
    <property type="entry name" value="Mem_trans"/>
    <property type="match status" value="1"/>
</dbReference>
<sequence length="299" mass="31888">MLSELFAILAPIIISVVIGYIWGKSGTDYPADFVSRIVMYVGTPCLIVSAMAKVEVDPAVMGEVMLATALAMALMGIAGWALLKATKMDIPTFLPPLILPNNGNMGLPLCLFAFGELGLALALGSFMVMMIATFTVGLVIVSNSQGGWRARLKDLASQPVIYSMIIAIAMLMTGTALPLWLDNSVTLIGGFAIPLMTITLGVSLSTLRIVTWRRSIGFSLARILGGLAFGFVACWILSVEGVSRSVVLLQSAMPVAVFNYLLALRYHRSPEEVAAMVVVSTLLAFIFLPFLLAVLLPVG</sequence>
<evidence type="ECO:0000313" key="9">
    <source>
        <dbReference type="Proteomes" id="UP000652567"/>
    </source>
</evidence>
<protein>
    <submittedName>
        <fullName evidence="8">AEC family transporter</fullName>
    </submittedName>
</protein>
<feature type="transmembrane region" description="Helical" evidence="7">
    <location>
        <begin position="219"/>
        <end position="239"/>
    </location>
</feature>
<dbReference type="Proteomes" id="UP000652567">
    <property type="component" value="Unassembled WGS sequence"/>
</dbReference>
<keyword evidence="2" id="KW-0813">Transport</keyword>
<feature type="transmembrane region" description="Helical" evidence="7">
    <location>
        <begin position="64"/>
        <end position="83"/>
    </location>
</feature>
<keyword evidence="6 7" id="KW-0472">Membrane</keyword>
<dbReference type="AlphaFoldDB" id="A0A928YUC6"/>
<accession>A0A928YUC6</accession>
<keyword evidence="3" id="KW-1003">Cell membrane</keyword>
<evidence type="ECO:0000313" key="8">
    <source>
        <dbReference type="EMBL" id="MBE8717807.1"/>
    </source>
</evidence>
<keyword evidence="9" id="KW-1185">Reference proteome</keyword>
<evidence type="ECO:0000256" key="3">
    <source>
        <dbReference type="ARBA" id="ARBA00022475"/>
    </source>
</evidence>
<evidence type="ECO:0000256" key="2">
    <source>
        <dbReference type="ARBA" id="ARBA00022448"/>
    </source>
</evidence>
<feature type="transmembrane region" description="Helical" evidence="7">
    <location>
        <begin position="117"/>
        <end position="140"/>
    </location>
</feature>
<keyword evidence="5 7" id="KW-1133">Transmembrane helix</keyword>
<feature type="transmembrane region" description="Helical" evidence="7">
    <location>
        <begin position="5"/>
        <end position="22"/>
    </location>
</feature>
<evidence type="ECO:0000256" key="6">
    <source>
        <dbReference type="ARBA" id="ARBA00023136"/>
    </source>
</evidence>
<dbReference type="GO" id="GO:0055085">
    <property type="term" value="P:transmembrane transport"/>
    <property type="evidence" value="ECO:0007669"/>
    <property type="project" value="InterPro"/>
</dbReference>
<comment type="subcellular location">
    <subcellularLocation>
        <location evidence="1">Membrane</location>
        <topology evidence="1">Multi-pass membrane protein</topology>
    </subcellularLocation>
</comment>